<name>A0A0F9ZI47_9BACT</name>
<evidence type="ECO:0008006" key="8">
    <source>
        <dbReference type="Google" id="ProtNLM"/>
    </source>
</evidence>
<dbReference type="InterPro" id="IPR004792">
    <property type="entry name" value="BaiN-like"/>
</dbReference>
<dbReference type="PRINTS" id="PR00411">
    <property type="entry name" value="PNDRDTASEI"/>
</dbReference>
<dbReference type="InterPro" id="IPR023166">
    <property type="entry name" value="BaiN-like_dom_sf"/>
</dbReference>
<dbReference type="InterPro" id="IPR036188">
    <property type="entry name" value="FAD/NAD-bd_sf"/>
</dbReference>
<feature type="domain" description="RsdA/BaiN/AoA(So)-like Rossmann fold-like" evidence="4">
    <location>
        <begin position="6"/>
        <end position="407"/>
    </location>
</feature>
<dbReference type="Gene3D" id="3.50.50.60">
    <property type="entry name" value="FAD/NAD(P)-binding domain"/>
    <property type="match status" value="1"/>
</dbReference>
<dbReference type="InterPro" id="IPR057661">
    <property type="entry name" value="RsdA/BaiN/AoA(So)_Rossmann"/>
</dbReference>
<dbReference type="EMBL" id="LBOV01000011">
    <property type="protein sequence ID" value="KKP43804.1"/>
    <property type="molecule type" value="Genomic_DNA"/>
</dbReference>
<dbReference type="PATRIC" id="fig|1619089.3.peg.502"/>
<dbReference type="Pfam" id="PF03486">
    <property type="entry name" value="HI0933_like"/>
    <property type="match status" value="1"/>
</dbReference>
<dbReference type="PANTHER" id="PTHR42887">
    <property type="entry name" value="OS12G0638800 PROTEIN"/>
    <property type="match status" value="1"/>
</dbReference>
<evidence type="ECO:0000313" key="7">
    <source>
        <dbReference type="Proteomes" id="UP000034302"/>
    </source>
</evidence>
<dbReference type="Gene3D" id="1.10.8.260">
    <property type="entry name" value="HI0933 insert domain-like"/>
    <property type="match status" value="1"/>
</dbReference>
<dbReference type="AlphaFoldDB" id="A0A0F9ZI47"/>
<dbReference type="PANTHER" id="PTHR42887:SF2">
    <property type="entry name" value="OS12G0638800 PROTEIN"/>
    <property type="match status" value="1"/>
</dbReference>
<dbReference type="Gene3D" id="2.40.30.10">
    <property type="entry name" value="Translation factors"/>
    <property type="match status" value="1"/>
</dbReference>
<evidence type="ECO:0000256" key="1">
    <source>
        <dbReference type="ARBA" id="ARBA00001974"/>
    </source>
</evidence>
<protein>
    <recommendedName>
        <fullName evidence="8">Aminoacetone oxidase family FAD-binding enzyme</fullName>
    </recommendedName>
</protein>
<evidence type="ECO:0000256" key="3">
    <source>
        <dbReference type="ARBA" id="ARBA00022827"/>
    </source>
</evidence>
<gene>
    <name evidence="6" type="ORF">UR34_C0011G0058</name>
</gene>
<dbReference type="Proteomes" id="UP000034302">
    <property type="component" value="Unassembled WGS sequence"/>
</dbReference>
<sequence length="411" mass="45469">MQKIYDTIIIGGGAAGLISAVECKRLGQDILVIERNPRAGKKIVLTGKGRCNVTTNNHDLDDLISKYQRNGKFLYGAFSRFTVADTLTYFQDTLHVPLKIERGNRVFPESNNAVDIIYALTKEIEDNILPNTSVLNFKTEGNKITSVVTYKGEFQAKRFILATGGKSYPITGSNGDGYTLAQSLGHTISEPKPALVPIICKERWVKKLAGLSLLHVQITAEQNNKKIVSKFGEALFTHEGMSGPIIIDMSRQVGDALEKGEVKLSIDFKPALTKEVLDKRVISDFQIYKEKVFKNSLRKLLPSSLIPIVVDLSEIDPEKKVAEITREERLRLVNLLKDFKLTVLKLDGWDKAIVTAGGVNIKEIDPTTMKSKLIDNLYFAGEIIDVNGPTGGYNLQICWSTGILAARSKNG</sequence>
<reference evidence="6 7" key="1">
    <citation type="journal article" date="2015" name="Nature">
        <title>rRNA introns, odd ribosomes, and small enigmatic genomes across a large radiation of phyla.</title>
        <authorList>
            <person name="Brown C.T."/>
            <person name="Hug L.A."/>
            <person name="Thomas B.C."/>
            <person name="Sharon I."/>
            <person name="Castelle C.J."/>
            <person name="Singh A."/>
            <person name="Wilkins M.J."/>
            <person name="Williams K.H."/>
            <person name="Banfield J.F."/>
        </authorList>
    </citation>
    <scope>NUCLEOTIDE SEQUENCE [LARGE SCALE GENOMIC DNA]</scope>
</reference>
<evidence type="ECO:0000256" key="2">
    <source>
        <dbReference type="ARBA" id="ARBA00022630"/>
    </source>
</evidence>
<proteinExistence type="predicted"/>
<dbReference type="PRINTS" id="PR00368">
    <property type="entry name" value="FADPNR"/>
</dbReference>
<feature type="domain" description="RsdA/BaiN/AoA(So)-like insert" evidence="5">
    <location>
        <begin position="192"/>
        <end position="354"/>
    </location>
</feature>
<keyword evidence="2" id="KW-0285">Flavoprotein</keyword>
<comment type="caution">
    <text evidence="6">The sequence shown here is derived from an EMBL/GenBank/DDBJ whole genome shotgun (WGS) entry which is preliminary data.</text>
</comment>
<dbReference type="SUPFAM" id="SSF51905">
    <property type="entry name" value="FAD/NAD(P)-binding domain"/>
    <property type="match status" value="1"/>
</dbReference>
<evidence type="ECO:0000259" key="5">
    <source>
        <dbReference type="Pfam" id="PF22780"/>
    </source>
</evidence>
<dbReference type="Pfam" id="PF22780">
    <property type="entry name" value="HI0933_like_1st"/>
    <property type="match status" value="1"/>
</dbReference>
<keyword evidence="3" id="KW-0274">FAD</keyword>
<accession>A0A0F9ZI47</accession>
<comment type="cofactor">
    <cofactor evidence="1">
        <name>FAD</name>
        <dbReference type="ChEBI" id="CHEBI:57692"/>
    </cofactor>
</comment>
<dbReference type="InterPro" id="IPR055178">
    <property type="entry name" value="RsdA/BaiN/AoA(So)-like_dom"/>
</dbReference>
<evidence type="ECO:0000313" key="6">
    <source>
        <dbReference type="EMBL" id="KKP43804.1"/>
    </source>
</evidence>
<dbReference type="SUPFAM" id="SSF160996">
    <property type="entry name" value="HI0933 insert domain-like"/>
    <property type="match status" value="1"/>
</dbReference>
<dbReference type="NCBIfam" id="TIGR00275">
    <property type="entry name" value="aminoacetone oxidase family FAD-binding enzyme"/>
    <property type="match status" value="1"/>
</dbReference>
<organism evidence="6 7">
    <name type="scientific">candidate division WS6 bacterium GW2011_GWC1_33_20</name>
    <dbReference type="NCBI Taxonomy" id="1619089"/>
    <lineage>
        <taxon>Bacteria</taxon>
        <taxon>Candidatus Dojkabacteria</taxon>
    </lineage>
</organism>
<evidence type="ECO:0000259" key="4">
    <source>
        <dbReference type="Pfam" id="PF03486"/>
    </source>
</evidence>